<gene>
    <name evidence="3" type="ORF">QE109_03140</name>
</gene>
<comment type="caution">
    <text evidence="3">The sequence shown here is derived from an EMBL/GenBank/DDBJ whole genome shotgun (WGS) entry which is preliminary data.</text>
</comment>
<sequence>MNQIENGKIISIEDVLFEDILKNEKVTSYYQPIVSLRNGDILGYEALSRGPEKTVFYSPLELIEKAHEKEKIWELEMLFRKKALERISELGDDKLLFVNVDPEVIKASEYKTGLTKEYLDEIGCKESSIVFEITERTAIFDYTAFMNVLDNYRNQGYQVAIDDVGAGYSGLKTINEIRPNFIKIDMDLIRNIDKDAFKQALIKAFVDTSLTTNIKIIAEGIETKEEMKTLILLGVHLGQGFYLRKPSAGFESLDEDVITRIKDYNQISRNLNEYSQEYHYISNLINSHVNPIYESMAPCITIKNHLDKVEAKSACICENERPVGIIMKHNIDASMSGKYGFSLFANKPISRIMNTSPLVVDYYMPISVVAKSAMERPDEQIFDDVIVTKSGKYQGTVSMKKIFEYTLMYEKNSAKERNPLTGLPGNPVITRVMTDVVSFNNNSCILYVDINEFKIYNDVYGFEKGDVMIKYLADMMNIAVKNKFPHTSFIGHVGGDDFVIVIEGEVSEYEKMAQIILDQFEADKSDFFTEEHFRCGTIKAEDRFGIVRDLALTSISISGLYGNLNEFQSSDALSEALAKIKKKVKRHGKSMYMLNPAQIYLS</sequence>
<proteinExistence type="predicted"/>
<organism evidence="3 4">
    <name type="scientific">Fusibacter bizertensis</name>
    <dbReference type="NCBI Taxonomy" id="1488331"/>
    <lineage>
        <taxon>Bacteria</taxon>
        <taxon>Bacillati</taxon>
        <taxon>Bacillota</taxon>
        <taxon>Clostridia</taxon>
        <taxon>Eubacteriales</taxon>
        <taxon>Eubacteriales Family XII. Incertae Sedis</taxon>
        <taxon>Fusibacter</taxon>
    </lineage>
</organism>
<dbReference type="NCBIfam" id="TIGR00254">
    <property type="entry name" value="GGDEF"/>
    <property type="match status" value="1"/>
</dbReference>
<protein>
    <submittedName>
        <fullName evidence="3">GGDEF domain-containing protein</fullName>
    </submittedName>
</protein>
<evidence type="ECO:0000259" key="1">
    <source>
        <dbReference type="PROSITE" id="PS50883"/>
    </source>
</evidence>
<dbReference type="InterPro" id="IPR029787">
    <property type="entry name" value="Nucleotide_cyclase"/>
</dbReference>
<dbReference type="InterPro" id="IPR046342">
    <property type="entry name" value="CBS_dom_sf"/>
</dbReference>
<dbReference type="SMART" id="SM00052">
    <property type="entry name" value="EAL"/>
    <property type="match status" value="1"/>
</dbReference>
<dbReference type="InterPro" id="IPR001633">
    <property type="entry name" value="EAL_dom"/>
</dbReference>
<dbReference type="SUPFAM" id="SSF54631">
    <property type="entry name" value="CBS-domain pair"/>
    <property type="match status" value="1"/>
</dbReference>
<dbReference type="SUPFAM" id="SSF55073">
    <property type="entry name" value="Nucleotide cyclase"/>
    <property type="match status" value="1"/>
</dbReference>
<dbReference type="SMART" id="SM00267">
    <property type="entry name" value="GGDEF"/>
    <property type="match status" value="1"/>
</dbReference>
<dbReference type="Gene3D" id="3.20.20.450">
    <property type="entry name" value="EAL domain"/>
    <property type="match status" value="1"/>
</dbReference>
<dbReference type="PROSITE" id="PS50883">
    <property type="entry name" value="EAL"/>
    <property type="match status" value="1"/>
</dbReference>
<dbReference type="Pfam" id="PF00990">
    <property type="entry name" value="GGDEF"/>
    <property type="match status" value="1"/>
</dbReference>
<dbReference type="PANTHER" id="PTHR33121">
    <property type="entry name" value="CYCLIC DI-GMP PHOSPHODIESTERASE PDEF"/>
    <property type="match status" value="1"/>
</dbReference>
<feature type="domain" description="EAL" evidence="1">
    <location>
        <begin position="9"/>
        <end position="260"/>
    </location>
</feature>
<dbReference type="Gene3D" id="3.10.580.10">
    <property type="entry name" value="CBS-domain"/>
    <property type="match status" value="1"/>
</dbReference>
<dbReference type="CDD" id="cd01948">
    <property type="entry name" value="EAL"/>
    <property type="match status" value="1"/>
</dbReference>
<name>A0ABT6N9N9_9FIRM</name>
<keyword evidence="4" id="KW-1185">Reference proteome</keyword>
<dbReference type="EMBL" id="JARYZI010000001">
    <property type="protein sequence ID" value="MDH8677126.1"/>
    <property type="molecule type" value="Genomic_DNA"/>
</dbReference>
<dbReference type="InterPro" id="IPR043128">
    <property type="entry name" value="Rev_trsase/Diguanyl_cyclase"/>
</dbReference>
<feature type="domain" description="GGDEF" evidence="2">
    <location>
        <begin position="441"/>
        <end position="597"/>
    </location>
</feature>
<accession>A0ABT6N9N9</accession>
<dbReference type="InterPro" id="IPR035919">
    <property type="entry name" value="EAL_sf"/>
</dbReference>
<dbReference type="PROSITE" id="PS50887">
    <property type="entry name" value="GGDEF"/>
    <property type="match status" value="1"/>
</dbReference>
<dbReference type="Pfam" id="PF00563">
    <property type="entry name" value="EAL"/>
    <property type="match status" value="1"/>
</dbReference>
<dbReference type="Proteomes" id="UP001158045">
    <property type="component" value="Unassembled WGS sequence"/>
</dbReference>
<dbReference type="InterPro" id="IPR050706">
    <property type="entry name" value="Cyclic-di-GMP_PDE-like"/>
</dbReference>
<evidence type="ECO:0000313" key="4">
    <source>
        <dbReference type="Proteomes" id="UP001158045"/>
    </source>
</evidence>
<dbReference type="SUPFAM" id="SSF141868">
    <property type="entry name" value="EAL domain-like"/>
    <property type="match status" value="1"/>
</dbReference>
<dbReference type="PANTHER" id="PTHR33121:SF76">
    <property type="entry name" value="SIGNALING PROTEIN"/>
    <property type="match status" value="1"/>
</dbReference>
<evidence type="ECO:0000313" key="3">
    <source>
        <dbReference type="EMBL" id="MDH8677126.1"/>
    </source>
</evidence>
<dbReference type="InterPro" id="IPR000160">
    <property type="entry name" value="GGDEF_dom"/>
</dbReference>
<reference evidence="3 4" key="1">
    <citation type="submission" date="2023-04" db="EMBL/GenBank/DDBJ databases">
        <title>Fusibacter bizertensis strain WBS, isolated from littoral bottom sediments of the Arctic seas - biochemical and genomic analysis.</title>
        <authorList>
            <person name="Brioukhanov A.L."/>
        </authorList>
    </citation>
    <scope>NUCLEOTIDE SEQUENCE [LARGE SCALE GENOMIC DNA]</scope>
    <source>
        <strain evidence="3 4">WBS</strain>
    </source>
</reference>
<evidence type="ECO:0000259" key="2">
    <source>
        <dbReference type="PROSITE" id="PS50887"/>
    </source>
</evidence>
<dbReference type="Gene3D" id="3.30.70.270">
    <property type="match status" value="1"/>
</dbReference>